<dbReference type="CDD" id="cd01650">
    <property type="entry name" value="RT_nLTR_like"/>
    <property type="match status" value="1"/>
</dbReference>
<dbReference type="PROSITE" id="PS50878">
    <property type="entry name" value="RT_POL"/>
    <property type="match status" value="1"/>
</dbReference>
<dbReference type="InterPro" id="IPR043502">
    <property type="entry name" value="DNA/RNA_pol_sf"/>
</dbReference>
<proteinExistence type="predicted"/>
<dbReference type="InterPro" id="IPR052343">
    <property type="entry name" value="Retrotransposon-Effector_Assoc"/>
</dbReference>
<dbReference type="EMBL" id="CP136896">
    <property type="protein sequence ID" value="WOL13087.1"/>
    <property type="molecule type" value="Genomic_DNA"/>
</dbReference>
<feature type="domain" description="Reverse transcriptase" evidence="1">
    <location>
        <begin position="325"/>
        <end position="619"/>
    </location>
</feature>
<dbReference type="SUPFAM" id="SSF56672">
    <property type="entry name" value="DNA/RNA polymerases"/>
    <property type="match status" value="1"/>
</dbReference>
<organism evidence="2 3">
    <name type="scientific">Canna indica</name>
    <name type="common">Indian-shot</name>
    <dbReference type="NCBI Taxonomy" id="4628"/>
    <lineage>
        <taxon>Eukaryota</taxon>
        <taxon>Viridiplantae</taxon>
        <taxon>Streptophyta</taxon>
        <taxon>Embryophyta</taxon>
        <taxon>Tracheophyta</taxon>
        <taxon>Spermatophyta</taxon>
        <taxon>Magnoliopsida</taxon>
        <taxon>Liliopsida</taxon>
        <taxon>Zingiberales</taxon>
        <taxon>Cannaceae</taxon>
        <taxon>Canna</taxon>
    </lineage>
</organism>
<dbReference type="InterPro" id="IPR000477">
    <property type="entry name" value="RT_dom"/>
</dbReference>
<accession>A0AAQ3KT67</accession>
<dbReference type="SUPFAM" id="SSF56219">
    <property type="entry name" value="DNase I-like"/>
    <property type="match status" value="1"/>
</dbReference>
<dbReference type="Proteomes" id="UP001327560">
    <property type="component" value="Chromosome 7"/>
</dbReference>
<sequence length="708" mass="81233">MRERQVDLLINKVNNSCIPTLLGGDFNSILIEEEKAGGASYAPHISNHLEKLIRSTNLMEFSTTGPTFTWCNKRQHDQLIEKVLDRFLDSMDWCDTWRNSMLSEVISRTWNSSVPDTLQHQVFSKLKLVRQAIINWLKDNPQNSNTRIKLLQHQLHALTPANTLDYSIQKKSFEAQLHQALKDEEIHWRQKSRIKWLREGDRNTGYFHACTKARRTFNSIPRIKNSDNEWMEGVEQVAQVALSHFRNKFCSSNPTDISRHLQGLPKKVSRRDNNWLLKPVTYEEVKTAVFAINVDSAPGPDGFTSAFFRHFWHVVDKDVVAAIIYFFRNMKLIRPFNDTLIALIPKSKNTLDMSSLRPISLCNIFYKICTKILVKRMQPIMSKVIFENQSAFVPGRLISENIFLAHEVNHYLKTKQKGCSQEMAIKLDMSGAYDRVEWDYLVAVISAMGFAHEFAHIIMQCASKVSHSVTIEGSRFEYFTPTRGLRQGDPLSPFLFVICMEGFLHMLNTMQVQMNCKGIKISRHSPEISSLFFADDVILFSKADAHHATCFNKILGDFGGLGFKECRCMNLALLAKIGWRILSRPSSLLSKVYKGKYFPHLHFLEAEAKSNSSWGWRSILKGRELLRKGLRIQVGSNTILHALGTPWIPMEPSFSVYGPAPHPSSSVLVSHLFDKEIRMWKAQEVHNFFHQSVAEKILQMNITPGKDT</sequence>
<dbReference type="Gene3D" id="3.60.10.10">
    <property type="entry name" value="Endonuclease/exonuclease/phosphatase"/>
    <property type="match status" value="1"/>
</dbReference>
<keyword evidence="3" id="KW-1185">Reference proteome</keyword>
<gene>
    <name evidence="2" type="ORF">Cni_G21856</name>
</gene>
<name>A0AAQ3KT67_9LILI</name>
<dbReference type="InterPro" id="IPR036691">
    <property type="entry name" value="Endo/exonu/phosph_ase_sf"/>
</dbReference>
<dbReference type="PANTHER" id="PTHR46890:SF48">
    <property type="entry name" value="RNA-DIRECTED DNA POLYMERASE"/>
    <property type="match status" value="1"/>
</dbReference>
<evidence type="ECO:0000313" key="3">
    <source>
        <dbReference type="Proteomes" id="UP001327560"/>
    </source>
</evidence>
<dbReference type="PANTHER" id="PTHR46890">
    <property type="entry name" value="NON-LTR RETROLELEMENT REVERSE TRANSCRIPTASE-LIKE PROTEIN-RELATED"/>
    <property type="match status" value="1"/>
</dbReference>
<dbReference type="AlphaFoldDB" id="A0AAQ3KT67"/>
<evidence type="ECO:0000259" key="1">
    <source>
        <dbReference type="PROSITE" id="PS50878"/>
    </source>
</evidence>
<reference evidence="2 3" key="1">
    <citation type="submission" date="2023-10" db="EMBL/GenBank/DDBJ databases">
        <title>Chromosome-scale genome assembly provides insights into flower coloration mechanisms of Canna indica.</title>
        <authorList>
            <person name="Li C."/>
        </authorList>
    </citation>
    <scope>NUCLEOTIDE SEQUENCE [LARGE SCALE GENOMIC DNA]</scope>
    <source>
        <tissue evidence="2">Flower</tissue>
    </source>
</reference>
<dbReference type="Pfam" id="PF00078">
    <property type="entry name" value="RVT_1"/>
    <property type="match status" value="1"/>
</dbReference>
<evidence type="ECO:0000313" key="2">
    <source>
        <dbReference type="EMBL" id="WOL13087.1"/>
    </source>
</evidence>
<protein>
    <recommendedName>
        <fullName evidence="1">Reverse transcriptase domain-containing protein</fullName>
    </recommendedName>
</protein>